<evidence type="ECO:0000313" key="2">
    <source>
        <dbReference type="Proteomes" id="UP001164539"/>
    </source>
</evidence>
<dbReference type="EMBL" id="CM051406">
    <property type="protein sequence ID" value="KAJ4702832.1"/>
    <property type="molecule type" value="Genomic_DNA"/>
</dbReference>
<proteinExistence type="predicted"/>
<organism evidence="1 2">
    <name type="scientific">Melia azedarach</name>
    <name type="common">Chinaberry tree</name>
    <dbReference type="NCBI Taxonomy" id="155640"/>
    <lineage>
        <taxon>Eukaryota</taxon>
        <taxon>Viridiplantae</taxon>
        <taxon>Streptophyta</taxon>
        <taxon>Embryophyta</taxon>
        <taxon>Tracheophyta</taxon>
        <taxon>Spermatophyta</taxon>
        <taxon>Magnoliopsida</taxon>
        <taxon>eudicotyledons</taxon>
        <taxon>Gunneridae</taxon>
        <taxon>Pentapetalae</taxon>
        <taxon>rosids</taxon>
        <taxon>malvids</taxon>
        <taxon>Sapindales</taxon>
        <taxon>Meliaceae</taxon>
        <taxon>Melia</taxon>
    </lineage>
</organism>
<gene>
    <name evidence="1" type="ORF">OWV82_022820</name>
</gene>
<dbReference type="Proteomes" id="UP001164539">
    <property type="component" value="Chromosome 13"/>
</dbReference>
<keyword evidence="2" id="KW-1185">Reference proteome</keyword>
<evidence type="ECO:0000313" key="1">
    <source>
        <dbReference type="EMBL" id="KAJ4702832.1"/>
    </source>
</evidence>
<name>A0ACC1WUU0_MELAZ</name>
<comment type="caution">
    <text evidence="1">The sequence shown here is derived from an EMBL/GenBank/DDBJ whole genome shotgun (WGS) entry which is preliminary data.</text>
</comment>
<sequence>MVEIDKLDKQDIASSILLVSYVGISSIGISVDDRLIIQFELGPGLTVYLTALWSTTFHRFLDDIWAIMLCVLDKGCELYKKYIYVYKKYIYVLEVPSIWNKAKQVFKKEELKKSVAGENDRKAINKGNGSAGQKEQKKLGADDEAIKKKDGSAEQKEQEELCADDKAIKKEDGSADQKKVHGDNKASKKEDGSAELKELKSGCWSSK</sequence>
<accession>A0ACC1WUU0</accession>
<protein>
    <submittedName>
        <fullName evidence="1">Uncharacterized protein</fullName>
    </submittedName>
</protein>
<reference evidence="1 2" key="1">
    <citation type="journal article" date="2023" name="Science">
        <title>Complex scaffold remodeling in plant triterpene biosynthesis.</title>
        <authorList>
            <person name="De La Pena R."/>
            <person name="Hodgson H."/>
            <person name="Liu J.C."/>
            <person name="Stephenson M.J."/>
            <person name="Martin A.C."/>
            <person name="Owen C."/>
            <person name="Harkess A."/>
            <person name="Leebens-Mack J."/>
            <person name="Jimenez L.E."/>
            <person name="Osbourn A."/>
            <person name="Sattely E.S."/>
        </authorList>
    </citation>
    <scope>NUCLEOTIDE SEQUENCE [LARGE SCALE GENOMIC DNA]</scope>
    <source>
        <strain evidence="2">cv. JPN11</strain>
        <tissue evidence="1">Leaf</tissue>
    </source>
</reference>